<proteinExistence type="inferred from homology"/>
<dbReference type="PROSITE" id="PS51059">
    <property type="entry name" value="PARP_CATALYTIC"/>
    <property type="match status" value="1"/>
</dbReference>
<evidence type="ECO:0000259" key="9">
    <source>
        <dbReference type="PROSITE" id="PS51059"/>
    </source>
</evidence>
<keyword evidence="3 7" id="KW-0808">Transferase</keyword>
<dbReference type="InterPro" id="IPR052056">
    <property type="entry name" value="Mono-ARTD/PARP"/>
</dbReference>
<sequence length="298" mass="33456">LFVFIILLFLHSFQQNFRLIVFTPVGVSGAILHAAGQTVADECALYGTLYHGNVVVTSGGNLKSNHIMHMISPAGLSAFASTLDTILTECKNRSFRTVALPAIGTEPDKWSPMDGQIHKEVELLRYSAEYKTVADKFTKSAIIPIKRIQNVGLWQKYSFNKFIVDQQYPGQKNEKHLYHGTDYSTAEKISLHGFNRAFCGKHGVSYGKGTYFAKDASYSCDDRYSVKDQNGEKHVYQAAVITGKWCQSDPIYVEPPPTAEDPKVLYNTTVDNVKYPTIFVVYHDNCVYPEYMITFTSS</sequence>
<dbReference type="GO" id="GO:1990404">
    <property type="term" value="F:NAD+-protein mono-ADP-ribosyltransferase activity"/>
    <property type="evidence" value="ECO:0007669"/>
    <property type="project" value="TreeGrafter"/>
</dbReference>
<evidence type="ECO:0000256" key="6">
    <source>
        <dbReference type="ARBA" id="ARBA00024347"/>
    </source>
</evidence>
<dbReference type="Proteomes" id="UP000694569">
    <property type="component" value="Unplaced"/>
</dbReference>
<dbReference type="GeneTree" id="ENSGT00940000154311"/>
<feature type="signal peptide" evidence="8">
    <location>
        <begin position="1"/>
        <end position="18"/>
    </location>
</feature>
<dbReference type="Ensembl" id="ENSLLET00000020103.1">
    <property type="protein sequence ID" value="ENSLLEP00000019339.1"/>
    <property type="gene ID" value="ENSLLEG00000012246.1"/>
</dbReference>
<dbReference type="InterPro" id="IPR002589">
    <property type="entry name" value="Macro_dom"/>
</dbReference>
<keyword evidence="2 7" id="KW-0328">Glycosyltransferase</keyword>
<dbReference type="GO" id="GO:0003714">
    <property type="term" value="F:transcription corepressor activity"/>
    <property type="evidence" value="ECO:0007669"/>
    <property type="project" value="TreeGrafter"/>
</dbReference>
<evidence type="ECO:0000256" key="5">
    <source>
        <dbReference type="ARBA" id="ARBA00023242"/>
    </source>
</evidence>
<evidence type="ECO:0000259" key="10">
    <source>
        <dbReference type="PROSITE" id="PS51154"/>
    </source>
</evidence>
<evidence type="ECO:0000256" key="8">
    <source>
        <dbReference type="SAM" id="SignalP"/>
    </source>
</evidence>
<name>A0A8C5MXR2_9ANUR</name>
<evidence type="ECO:0000313" key="11">
    <source>
        <dbReference type="Ensembl" id="ENSLLEP00000019339.1"/>
    </source>
</evidence>
<dbReference type="PROSITE" id="PS51154">
    <property type="entry name" value="MACRO"/>
    <property type="match status" value="1"/>
</dbReference>
<keyword evidence="8" id="KW-0732">Signal</keyword>
<dbReference type="GO" id="GO:0010629">
    <property type="term" value="P:negative regulation of gene expression"/>
    <property type="evidence" value="ECO:0007669"/>
    <property type="project" value="TreeGrafter"/>
</dbReference>
<keyword evidence="12" id="KW-1185">Reference proteome</keyword>
<dbReference type="EC" id="2.4.2.-" evidence="7"/>
<dbReference type="CDD" id="cd01439">
    <property type="entry name" value="TCCD_inducible_PARP_like"/>
    <property type="match status" value="1"/>
</dbReference>
<protein>
    <recommendedName>
        <fullName evidence="7">Poly [ADP-ribose] polymerase</fullName>
        <shortName evidence="7">PARP</shortName>
        <ecNumber evidence="7">2.4.2.-</ecNumber>
    </recommendedName>
</protein>
<comment type="similarity">
    <text evidence="6">Belongs to the ARTD/PARP family.</text>
</comment>
<dbReference type="PANTHER" id="PTHR14453:SF101">
    <property type="entry name" value="POLY [ADP-RIBOSE] POLYMERASE"/>
    <property type="match status" value="1"/>
</dbReference>
<keyword evidence="4 7" id="KW-0520">NAD</keyword>
<evidence type="ECO:0000256" key="2">
    <source>
        <dbReference type="ARBA" id="ARBA00022676"/>
    </source>
</evidence>
<reference evidence="11" key="2">
    <citation type="submission" date="2025-09" db="UniProtKB">
        <authorList>
            <consortium name="Ensembl"/>
        </authorList>
    </citation>
    <scope>IDENTIFICATION</scope>
</reference>
<dbReference type="AlphaFoldDB" id="A0A8C5MXR2"/>
<dbReference type="SUPFAM" id="SSF52949">
    <property type="entry name" value="Macro domain-like"/>
    <property type="match status" value="1"/>
</dbReference>
<dbReference type="GO" id="GO:0003950">
    <property type="term" value="F:NAD+ poly-ADP-ribosyltransferase activity"/>
    <property type="evidence" value="ECO:0007669"/>
    <property type="project" value="UniProtKB-UniRule"/>
</dbReference>
<organism evidence="11 12">
    <name type="scientific">Leptobrachium leishanense</name>
    <name type="common">Leishan spiny toad</name>
    <dbReference type="NCBI Taxonomy" id="445787"/>
    <lineage>
        <taxon>Eukaryota</taxon>
        <taxon>Metazoa</taxon>
        <taxon>Chordata</taxon>
        <taxon>Craniata</taxon>
        <taxon>Vertebrata</taxon>
        <taxon>Euteleostomi</taxon>
        <taxon>Amphibia</taxon>
        <taxon>Batrachia</taxon>
        <taxon>Anura</taxon>
        <taxon>Pelobatoidea</taxon>
        <taxon>Megophryidae</taxon>
        <taxon>Leptobrachium</taxon>
    </lineage>
</organism>
<dbReference type="Pfam" id="PF00644">
    <property type="entry name" value="PARP"/>
    <property type="match status" value="1"/>
</dbReference>
<dbReference type="InterPro" id="IPR043472">
    <property type="entry name" value="Macro_dom-like"/>
</dbReference>
<evidence type="ECO:0000313" key="12">
    <source>
        <dbReference type="Proteomes" id="UP000694569"/>
    </source>
</evidence>
<feature type="domain" description="PARP catalytic" evidence="9">
    <location>
        <begin position="106"/>
        <end position="298"/>
    </location>
</feature>
<evidence type="ECO:0000256" key="3">
    <source>
        <dbReference type="ARBA" id="ARBA00022679"/>
    </source>
</evidence>
<dbReference type="PANTHER" id="PTHR14453">
    <property type="entry name" value="PARP/ZINC FINGER CCCH TYPE DOMAIN CONTAINING PROTEIN"/>
    <property type="match status" value="1"/>
</dbReference>
<dbReference type="OrthoDB" id="6133115at2759"/>
<reference evidence="11" key="1">
    <citation type="submission" date="2025-08" db="UniProtKB">
        <authorList>
            <consortium name="Ensembl"/>
        </authorList>
    </citation>
    <scope>IDENTIFICATION</scope>
</reference>
<dbReference type="Gene3D" id="3.40.220.10">
    <property type="entry name" value="Leucine Aminopeptidase, subunit E, domain 1"/>
    <property type="match status" value="1"/>
</dbReference>
<dbReference type="Gene3D" id="3.90.228.10">
    <property type="match status" value="1"/>
</dbReference>
<dbReference type="GO" id="GO:0005634">
    <property type="term" value="C:nucleus"/>
    <property type="evidence" value="ECO:0007669"/>
    <property type="project" value="UniProtKB-SubCell"/>
</dbReference>
<evidence type="ECO:0000256" key="1">
    <source>
        <dbReference type="ARBA" id="ARBA00004123"/>
    </source>
</evidence>
<dbReference type="GO" id="GO:0005737">
    <property type="term" value="C:cytoplasm"/>
    <property type="evidence" value="ECO:0007669"/>
    <property type="project" value="TreeGrafter"/>
</dbReference>
<accession>A0A8C5MXR2</accession>
<feature type="chain" id="PRO_5034192994" description="Poly [ADP-ribose] polymerase" evidence="8">
    <location>
        <begin position="19"/>
        <end position="298"/>
    </location>
</feature>
<dbReference type="GO" id="GO:0070212">
    <property type="term" value="P:protein poly-ADP-ribosylation"/>
    <property type="evidence" value="ECO:0007669"/>
    <property type="project" value="TreeGrafter"/>
</dbReference>
<evidence type="ECO:0000256" key="7">
    <source>
        <dbReference type="RuleBase" id="RU362114"/>
    </source>
</evidence>
<dbReference type="Pfam" id="PF01661">
    <property type="entry name" value="Macro"/>
    <property type="match status" value="1"/>
</dbReference>
<dbReference type="SUPFAM" id="SSF56399">
    <property type="entry name" value="ADP-ribosylation"/>
    <property type="match status" value="1"/>
</dbReference>
<dbReference type="InterPro" id="IPR012317">
    <property type="entry name" value="Poly(ADP-ribose)pol_cat_dom"/>
</dbReference>
<comment type="subcellular location">
    <subcellularLocation>
        <location evidence="1">Nucleus</location>
    </subcellularLocation>
</comment>
<keyword evidence="5" id="KW-0539">Nucleus</keyword>
<feature type="domain" description="Macro" evidence="10">
    <location>
        <begin position="1"/>
        <end position="138"/>
    </location>
</feature>
<evidence type="ECO:0000256" key="4">
    <source>
        <dbReference type="ARBA" id="ARBA00023027"/>
    </source>
</evidence>